<reference evidence="1 2" key="1">
    <citation type="submission" date="2019-10" db="EMBL/GenBank/DDBJ databases">
        <title>Draft genome sequence of Marinobacter hydrocarbonoclasticus NCT7M from the microbiome of the marine copepod.</title>
        <authorList>
            <person name="Nuttall R."/>
            <person name="Sharma G."/>
            <person name="Moisander P."/>
        </authorList>
    </citation>
    <scope>NUCLEOTIDE SEQUENCE [LARGE SCALE GENOMIC DNA]</scope>
    <source>
        <strain evidence="1 2">NCT7M</strain>
    </source>
</reference>
<proteinExistence type="predicted"/>
<evidence type="ECO:0000313" key="2">
    <source>
        <dbReference type="Proteomes" id="UP000469950"/>
    </source>
</evidence>
<accession>A0A833JR63</accession>
<organism evidence="1 2">
    <name type="scientific">Marinobacter nauticus</name>
    <name type="common">Marinobacter hydrocarbonoclasticus</name>
    <name type="synonym">Marinobacter aquaeolei</name>
    <dbReference type="NCBI Taxonomy" id="2743"/>
    <lineage>
        <taxon>Bacteria</taxon>
        <taxon>Pseudomonadati</taxon>
        <taxon>Pseudomonadota</taxon>
        <taxon>Gammaproteobacteria</taxon>
        <taxon>Pseudomonadales</taxon>
        <taxon>Marinobacteraceae</taxon>
        <taxon>Marinobacter</taxon>
    </lineage>
</organism>
<dbReference type="AlphaFoldDB" id="A0A833JR63"/>
<sequence length="292" mass="33310">MTLVVAWTRKTNEGKELWVMSDSRLSGGKVWDYGPKIFGIGRSDAVMAFAGDTAWSYPLIAQITSYVESFVNLRDRAIDFIDAQDQIIKMLNESLTFVSEAVDQSLERPDCSFILAGYSARRKGFVVNKIVFHLNRLKFEARSARKIAGELMAVIGDKSPVSAISRRISQRQKQQGDTKFKLDMLPSEAFFDVLSSNRFSEIGGAPQVSKVYQSMNQRHFGVYWPPDIPTDQQHIYLRGRQLGNYEVLDHPWVFDPSEGALYWHDFSPEERRAKLKAEKKEQFAIVDLLNRG</sequence>
<dbReference type="Proteomes" id="UP000469950">
    <property type="component" value="Unassembled WGS sequence"/>
</dbReference>
<protein>
    <submittedName>
        <fullName evidence="1">Uncharacterized protein</fullName>
    </submittedName>
</protein>
<name>A0A833JR63_MARNT</name>
<comment type="caution">
    <text evidence="1">The sequence shown here is derived from an EMBL/GenBank/DDBJ whole genome shotgun (WGS) entry which is preliminary data.</text>
</comment>
<evidence type="ECO:0000313" key="1">
    <source>
        <dbReference type="EMBL" id="KAE8546599.1"/>
    </source>
</evidence>
<dbReference type="EMBL" id="WBMP01000003">
    <property type="protein sequence ID" value="KAE8546599.1"/>
    <property type="molecule type" value="Genomic_DNA"/>
</dbReference>
<gene>
    <name evidence="1" type="ORF">F6453_0840</name>
</gene>
<dbReference type="RefSeq" id="WP_153740077.1">
    <property type="nucleotide sequence ID" value="NZ_WBMP01000003.1"/>
</dbReference>